<comment type="caution">
    <text evidence="1">The sequence shown here is derived from an EMBL/GenBank/DDBJ whole genome shotgun (WGS) entry which is preliminary data.</text>
</comment>
<keyword evidence="2" id="KW-1185">Reference proteome</keyword>
<dbReference type="EMBL" id="JAVHJO010000007">
    <property type="protein sequence ID" value="KAK6538800.1"/>
    <property type="molecule type" value="Genomic_DNA"/>
</dbReference>
<protein>
    <submittedName>
        <fullName evidence="1">Uncharacterized protein</fullName>
    </submittedName>
</protein>
<evidence type="ECO:0000313" key="2">
    <source>
        <dbReference type="Proteomes" id="UP001365542"/>
    </source>
</evidence>
<name>A0AAV9XAU6_9PEZI</name>
<accession>A0AAV9XAU6</accession>
<sequence>MMAPISGVYRIYFLDINKQKAYLGFSIIEIPIRPKFYTVVGYRSENNPRVSKWTFTQGTGGPDSYKVYSAKHPNAAMAARGNAIVASEGAVDTFTFEAAEVSNSYRIKNASNKAWMLKLADGITQLHLSPNGAEVFYLEPA</sequence>
<gene>
    <name evidence="1" type="ORF">TWF694_010366</name>
</gene>
<proteinExistence type="predicted"/>
<dbReference type="Proteomes" id="UP001365542">
    <property type="component" value="Unassembled WGS sequence"/>
</dbReference>
<reference evidence="1 2" key="1">
    <citation type="submission" date="2019-10" db="EMBL/GenBank/DDBJ databases">
        <authorList>
            <person name="Palmer J.M."/>
        </authorList>
    </citation>
    <scope>NUCLEOTIDE SEQUENCE [LARGE SCALE GENOMIC DNA]</scope>
    <source>
        <strain evidence="1 2">TWF694</strain>
    </source>
</reference>
<dbReference type="AlphaFoldDB" id="A0AAV9XAU6"/>
<organism evidence="1 2">
    <name type="scientific">Orbilia ellipsospora</name>
    <dbReference type="NCBI Taxonomy" id="2528407"/>
    <lineage>
        <taxon>Eukaryota</taxon>
        <taxon>Fungi</taxon>
        <taxon>Dikarya</taxon>
        <taxon>Ascomycota</taxon>
        <taxon>Pezizomycotina</taxon>
        <taxon>Orbiliomycetes</taxon>
        <taxon>Orbiliales</taxon>
        <taxon>Orbiliaceae</taxon>
        <taxon>Orbilia</taxon>
    </lineage>
</organism>
<evidence type="ECO:0000313" key="1">
    <source>
        <dbReference type="EMBL" id="KAK6538800.1"/>
    </source>
</evidence>